<proteinExistence type="predicted"/>
<protein>
    <submittedName>
        <fullName evidence="2">Uncharacterized protein</fullName>
    </submittedName>
</protein>
<dbReference type="EMBL" id="JAUSRE010000022">
    <property type="protein sequence ID" value="MDP9890024.1"/>
    <property type="molecule type" value="Genomic_DNA"/>
</dbReference>
<evidence type="ECO:0000256" key="1">
    <source>
        <dbReference type="SAM" id="MobiDB-lite"/>
    </source>
</evidence>
<sequence length="61" mass="6557">MSTPTAGADDFGTAPLFTDPLTGPQRRSPQGTVTDSAPILFQEPAPQIFKSQNPANERKTR</sequence>
<name>A0ABT9S0F7_9MICC</name>
<comment type="caution">
    <text evidence="2">The sequence shown here is derived from an EMBL/GenBank/DDBJ whole genome shotgun (WGS) entry which is preliminary data.</text>
</comment>
<organism evidence="2 3">
    <name type="scientific">Pseudarthrobacter enclensis</name>
    <dbReference type="NCBI Taxonomy" id="993070"/>
    <lineage>
        <taxon>Bacteria</taxon>
        <taxon>Bacillati</taxon>
        <taxon>Actinomycetota</taxon>
        <taxon>Actinomycetes</taxon>
        <taxon>Micrococcales</taxon>
        <taxon>Micrococcaceae</taxon>
        <taxon>Pseudarthrobacter</taxon>
    </lineage>
</organism>
<keyword evidence="3" id="KW-1185">Reference proteome</keyword>
<dbReference type="Proteomes" id="UP001226577">
    <property type="component" value="Unassembled WGS sequence"/>
</dbReference>
<feature type="region of interest" description="Disordered" evidence="1">
    <location>
        <begin position="1"/>
        <end position="61"/>
    </location>
</feature>
<evidence type="ECO:0000313" key="2">
    <source>
        <dbReference type="EMBL" id="MDP9890024.1"/>
    </source>
</evidence>
<accession>A0ABT9S0F7</accession>
<evidence type="ECO:0000313" key="3">
    <source>
        <dbReference type="Proteomes" id="UP001226577"/>
    </source>
</evidence>
<gene>
    <name evidence="2" type="ORF">J2X98_003636</name>
</gene>
<feature type="compositionally biased region" description="Polar residues" evidence="1">
    <location>
        <begin position="25"/>
        <end position="35"/>
    </location>
</feature>
<reference evidence="2 3" key="1">
    <citation type="submission" date="2023-07" db="EMBL/GenBank/DDBJ databases">
        <title>Sorghum-associated microbial communities from plants grown in Nebraska, USA.</title>
        <authorList>
            <person name="Schachtman D."/>
        </authorList>
    </citation>
    <scope>NUCLEOTIDE SEQUENCE [LARGE SCALE GENOMIC DNA]</scope>
    <source>
        <strain evidence="2 3">CC222</strain>
    </source>
</reference>